<sequence length="91" mass="10238">MMQESHSSIVLPNNDSFIKFANMDTFLIKVPENKTSLVKKLLKELGVTVTRESNAMALAREINESIKPGKTLSMEEIVQESRAVRTTKSQK</sequence>
<protein>
    <submittedName>
        <fullName evidence="1">Uncharacterized protein</fullName>
    </submittedName>
</protein>
<reference evidence="1" key="2">
    <citation type="submission" date="2020-09" db="EMBL/GenBank/DDBJ databases">
        <authorList>
            <person name="Sun Q."/>
            <person name="Zhou Y."/>
        </authorList>
    </citation>
    <scope>NUCLEOTIDE SEQUENCE</scope>
    <source>
        <strain evidence="1">CGMCC 1.12195</strain>
    </source>
</reference>
<organism evidence="1 2">
    <name type="scientific">Parapedobacter pyrenivorans</name>
    <dbReference type="NCBI Taxonomy" id="1305674"/>
    <lineage>
        <taxon>Bacteria</taxon>
        <taxon>Pseudomonadati</taxon>
        <taxon>Bacteroidota</taxon>
        <taxon>Sphingobacteriia</taxon>
        <taxon>Sphingobacteriales</taxon>
        <taxon>Sphingobacteriaceae</taxon>
        <taxon>Parapedobacter</taxon>
    </lineage>
</organism>
<dbReference type="EMBL" id="BMER01000006">
    <property type="protein sequence ID" value="GGH01619.1"/>
    <property type="molecule type" value="Genomic_DNA"/>
</dbReference>
<dbReference type="AlphaFoldDB" id="A0A917I101"/>
<evidence type="ECO:0000313" key="2">
    <source>
        <dbReference type="Proteomes" id="UP000660862"/>
    </source>
</evidence>
<proteinExistence type="predicted"/>
<dbReference type="Proteomes" id="UP000660862">
    <property type="component" value="Unassembled WGS sequence"/>
</dbReference>
<comment type="caution">
    <text evidence="1">The sequence shown here is derived from an EMBL/GenBank/DDBJ whole genome shotgun (WGS) entry which is preliminary data.</text>
</comment>
<evidence type="ECO:0000313" key="1">
    <source>
        <dbReference type="EMBL" id="GGH01619.1"/>
    </source>
</evidence>
<reference evidence="1" key="1">
    <citation type="journal article" date="2014" name="Int. J. Syst. Evol. Microbiol.">
        <title>Complete genome sequence of Corynebacterium casei LMG S-19264T (=DSM 44701T), isolated from a smear-ripened cheese.</title>
        <authorList>
            <consortium name="US DOE Joint Genome Institute (JGI-PGF)"/>
            <person name="Walter F."/>
            <person name="Albersmeier A."/>
            <person name="Kalinowski J."/>
            <person name="Ruckert C."/>
        </authorList>
    </citation>
    <scope>NUCLEOTIDE SEQUENCE</scope>
    <source>
        <strain evidence="1">CGMCC 1.12195</strain>
    </source>
</reference>
<name>A0A917I101_9SPHI</name>
<accession>A0A917I101</accession>
<keyword evidence="2" id="KW-1185">Reference proteome</keyword>
<gene>
    <name evidence="1" type="ORF">GCM10007415_42160</name>
</gene>